<keyword evidence="1" id="KW-0472">Membrane</keyword>
<evidence type="ECO:0000256" key="1">
    <source>
        <dbReference type="SAM" id="Phobius"/>
    </source>
</evidence>
<protein>
    <submittedName>
        <fullName evidence="2">YqhA family protein</fullName>
    </submittedName>
</protein>
<dbReference type="EMBL" id="JABBFZ010000051">
    <property type="protein sequence ID" value="NML35536.1"/>
    <property type="molecule type" value="Genomic_DNA"/>
</dbReference>
<feature type="transmembrane region" description="Helical" evidence="1">
    <location>
        <begin position="12"/>
        <end position="45"/>
    </location>
</feature>
<dbReference type="Proteomes" id="UP000583127">
    <property type="component" value="Unassembled WGS sequence"/>
</dbReference>
<dbReference type="PANTHER" id="PTHR31721:SF4">
    <property type="entry name" value="OS06G0710300 PROTEIN"/>
    <property type="match status" value="1"/>
</dbReference>
<keyword evidence="1" id="KW-1133">Transmembrane helix</keyword>
<proteinExistence type="predicted"/>
<evidence type="ECO:0000313" key="2">
    <source>
        <dbReference type="EMBL" id="NML35536.1"/>
    </source>
</evidence>
<dbReference type="InterPro" id="IPR005134">
    <property type="entry name" value="UPF0114"/>
</dbReference>
<dbReference type="AlphaFoldDB" id="A0A7Y0FGT3"/>
<feature type="transmembrane region" description="Helical" evidence="1">
    <location>
        <begin position="65"/>
        <end position="85"/>
    </location>
</feature>
<comment type="caution">
    <text evidence="2">The sequence shown here is derived from an EMBL/GenBank/DDBJ whole genome shotgun (WGS) entry which is preliminary data.</text>
</comment>
<dbReference type="Pfam" id="PF03350">
    <property type="entry name" value="UPF0114"/>
    <property type="match status" value="1"/>
</dbReference>
<dbReference type="PIRSF" id="PIRSF026509">
    <property type="entry name" value="UCP026509"/>
    <property type="match status" value="1"/>
</dbReference>
<gene>
    <name evidence="2" type="ORF">HHL14_32595</name>
</gene>
<accession>A0A7Y0FGT3</accession>
<keyword evidence="3" id="KW-1185">Reference proteome</keyword>
<organism evidence="2 3">
    <name type="scientific">Paraburkholderia antibiotica</name>
    <dbReference type="NCBI Taxonomy" id="2728839"/>
    <lineage>
        <taxon>Bacteria</taxon>
        <taxon>Pseudomonadati</taxon>
        <taxon>Pseudomonadota</taxon>
        <taxon>Betaproteobacteria</taxon>
        <taxon>Burkholderiales</taxon>
        <taxon>Burkholderiaceae</taxon>
        <taxon>Paraburkholderia</taxon>
    </lineage>
</organism>
<sequence>MLRKILASSRYIMLIPVIATFLGSVALILFKTIVLFASVSSIIIANRGISPKSAKLIAVGIVESVDIFLIAIAVYIISIGLYSLFIDDSLPLPKWLEIRNLEDLKANLISVVIAVLSVLFLQEAVAWDGGGDILYFGLAVALVISALTLFLMKNHESRKGSP</sequence>
<dbReference type="RefSeq" id="WP_169501710.1">
    <property type="nucleotide sequence ID" value="NZ_JABBFZ010000051.1"/>
</dbReference>
<feature type="transmembrane region" description="Helical" evidence="1">
    <location>
        <begin position="133"/>
        <end position="152"/>
    </location>
</feature>
<evidence type="ECO:0000313" key="3">
    <source>
        <dbReference type="Proteomes" id="UP000583127"/>
    </source>
</evidence>
<keyword evidence="1" id="KW-0812">Transmembrane</keyword>
<dbReference type="PANTHER" id="PTHR31721">
    <property type="entry name" value="OS06G0710300 PROTEIN"/>
    <property type="match status" value="1"/>
</dbReference>
<name>A0A7Y0FGT3_9BURK</name>
<feature type="transmembrane region" description="Helical" evidence="1">
    <location>
        <begin position="106"/>
        <end position="127"/>
    </location>
</feature>
<reference evidence="2 3" key="1">
    <citation type="submission" date="2020-04" db="EMBL/GenBank/DDBJ databases">
        <title>Paraburkholderia sp. G-4-1-8 isolated from soil.</title>
        <authorList>
            <person name="Dahal R.H."/>
        </authorList>
    </citation>
    <scope>NUCLEOTIDE SEQUENCE [LARGE SCALE GENOMIC DNA]</scope>
    <source>
        <strain evidence="2 3">G-4-1-8</strain>
    </source>
</reference>